<proteinExistence type="predicted"/>
<feature type="domain" description="Ig-like" evidence="2">
    <location>
        <begin position="147"/>
        <end position="230"/>
    </location>
</feature>
<keyword evidence="1" id="KW-1133">Transmembrane helix</keyword>
<feature type="transmembrane region" description="Helical" evidence="1">
    <location>
        <begin position="12"/>
        <end position="34"/>
    </location>
</feature>
<accession>A0A4Z2IR06</accession>
<dbReference type="InterPro" id="IPR007110">
    <property type="entry name" value="Ig-like_dom"/>
</dbReference>
<reference evidence="3 4" key="1">
    <citation type="submission" date="2019-03" db="EMBL/GenBank/DDBJ databases">
        <title>First draft genome of Liparis tanakae, snailfish: a comprehensive survey of snailfish specific genes.</title>
        <authorList>
            <person name="Kim W."/>
            <person name="Song I."/>
            <person name="Jeong J.-H."/>
            <person name="Kim D."/>
            <person name="Kim S."/>
            <person name="Ryu S."/>
            <person name="Song J.Y."/>
            <person name="Lee S.K."/>
        </authorList>
    </citation>
    <scope>NUCLEOTIDE SEQUENCE [LARGE SCALE GENOMIC DNA]</scope>
    <source>
        <tissue evidence="3">Muscle</tissue>
    </source>
</reference>
<dbReference type="Proteomes" id="UP000314294">
    <property type="component" value="Unassembled WGS sequence"/>
</dbReference>
<keyword evidence="1" id="KW-0812">Transmembrane</keyword>
<evidence type="ECO:0000313" key="4">
    <source>
        <dbReference type="Proteomes" id="UP000314294"/>
    </source>
</evidence>
<name>A0A4Z2IR06_9TELE</name>
<evidence type="ECO:0000259" key="2">
    <source>
        <dbReference type="PROSITE" id="PS50835"/>
    </source>
</evidence>
<dbReference type="EMBL" id="SRLO01000062">
    <property type="protein sequence ID" value="TNN79672.1"/>
    <property type="molecule type" value="Genomic_DNA"/>
</dbReference>
<evidence type="ECO:0000256" key="1">
    <source>
        <dbReference type="SAM" id="Phobius"/>
    </source>
</evidence>
<comment type="caution">
    <text evidence="3">The sequence shown here is derived from an EMBL/GenBank/DDBJ whole genome shotgun (WGS) entry which is preliminary data.</text>
</comment>
<organism evidence="3 4">
    <name type="scientific">Liparis tanakae</name>
    <name type="common">Tanaka's snailfish</name>
    <dbReference type="NCBI Taxonomy" id="230148"/>
    <lineage>
        <taxon>Eukaryota</taxon>
        <taxon>Metazoa</taxon>
        <taxon>Chordata</taxon>
        <taxon>Craniata</taxon>
        <taxon>Vertebrata</taxon>
        <taxon>Euteleostomi</taxon>
        <taxon>Actinopterygii</taxon>
        <taxon>Neopterygii</taxon>
        <taxon>Teleostei</taxon>
        <taxon>Neoteleostei</taxon>
        <taxon>Acanthomorphata</taxon>
        <taxon>Eupercaria</taxon>
        <taxon>Perciformes</taxon>
        <taxon>Cottioidei</taxon>
        <taxon>Cottales</taxon>
        <taxon>Liparidae</taxon>
        <taxon>Liparis</taxon>
    </lineage>
</organism>
<dbReference type="AlphaFoldDB" id="A0A4Z2IR06"/>
<evidence type="ECO:0000313" key="3">
    <source>
        <dbReference type="EMBL" id="TNN79672.1"/>
    </source>
</evidence>
<protein>
    <recommendedName>
        <fullName evidence="2">Ig-like domain-containing protein</fullName>
    </recommendedName>
</protein>
<sequence>MSSSLCTYPSGGAARVSIPFSMVTMMLWLFIVMVPEKVSLAGGLVETVTGCALPCSPAGSGIKPEVSMASATPELPEIKAPLSSTRECDESSLTNLATYLIAIFVCQNDILHVRFAVLKLPGRAALWLASGDGCLKAPSSRCCRKTGNVLQLTCSIRPWLITVSWMTDDTTGMIQDLDRKTGKREMSFCLSRNSYTSTLTVLEGVEDEHMVMTCQQITQKSLKGPASTVTPFTLAKKAFKKMFNQVEELHRSVTKYVVLGYLFGYRWSQTPQLRRAESKKSINHGSEGVKRPPVALPFHYSLLHI</sequence>
<keyword evidence="1" id="KW-0472">Membrane</keyword>
<keyword evidence="4" id="KW-1185">Reference proteome</keyword>
<dbReference type="PROSITE" id="PS50835">
    <property type="entry name" value="IG_LIKE"/>
    <property type="match status" value="1"/>
</dbReference>
<gene>
    <name evidence="3" type="ORF">EYF80_010046</name>
</gene>